<dbReference type="GO" id="GO:0030420">
    <property type="term" value="P:establishment of competence for transformation"/>
    <property type="evidence" value="ECO:0007669"/>
    <property type="project" value="InterPro"/>
</dbReference>
<dbReference type="Proteomes" id="UP000094296">
    <property type="component" value="Unassembled WGS sequence"/>
</dbReference>
<protein>
    <submittedName>
        <fullName evidence="8">DNA internalization-related competence protein ComEC/Rec2</fullName>
    </submittedName>
</protein>
<proteinExistence type="predicted"/>
<accession>A0A1E5G0L6</accession>
<dbReference type="PANTHER" id="PTHR30619">
    <property type="entry name" value="DNA INTERNALIZATION/COMPETENCE PROTEIN COMEC/REC2"/>
    <property type="match status" value="1"/>
</dbReference>
<dbReference type="InterPro" id="IPR036866">
    <property type="entry name" value="RibonucZ/Hydroxyglut_hydro"/>
</dbReference>
<dbReference type="InterPro" id="IPR052159">
    <property type="entry name" value="Competence_DNA_uptake"/>
</dbReference>
<dbReference type="CDD" id="cd07731">
    <property type="entry name" value="ComA-like_MBL-fold"/>
    <property type="match status" value="1"/>
</dbReference>
<dbReference type="Pfam" id="PF00753">
    <property type="entry name" value="Lactamase_B"/>
    <property type="match status" value="1"/>
</dbReference>
<dbReference type="AlphaFoldDB" id="A0A1E5G0L6"/>
<evidence type="ECO:0000313" key="8">
    <source>
        <dbReference type="EMBL" id="OEF96249.1"/>
    </source>
</evidence>
<dbReference type="SUPFAM" id="SSF81665">
    <property type="entry name" value="Calcium ATPase, transmembrane domain M"/>
    <property type="match status" value="1"/>
</dbReference>
<keyword evidence="9" id="KW-1185">Reference proteome</keyword>
<feature type="transmembrane region" description="Helical" evidence="6">
    <location>
        <begin position="338"/>
        <end position="357"/>
    </location>
</feature>
<sequence length="799" mass="90831">MRRPLFWLLIAFLIGLLLSLLLKLNKQASMLIMDSIVIIVLFVIVSLLAIIILVFRSNNSTWSLSYTFILLMCVSLITGTIYGLTRIESIGIERQIKDREIVSVVGVVNSVWHTPSYKGLLLKSEDDLYVQLRIYHDEHMNDEHKDDEIIYIIPGMVIDATGQYRAPSLKRNPGGFDEQRYFWLQGWDGKLITEYNQIEVIGTHEGVQYKLRGFVYNTKVYYQNIINSYMENREFAIVNALVLGDRGYIDFDTRDQIRNLGLAHLFALSGLHVGIIIVVMIFFADRLLFITRERAYVILLVLLPVYAILTGASPSVVRAVIMAMLMLIALLINKKGDVYTNLILAAFVIILFEPKLLLAAGFQLTFIITAGIVLFMPIIDYMLRKAHLSWPWLRNFVAITISAQILAFPLLVYYFQEFAWSVFISQFFILPIISFLILPAGIMLLMFGWIHPALTVIPGYILKHSASLMLSITDGFEFATRFVSSFPEISIWWVLIYFAGTVFMGYLLYYKRYHVKAIVINSLFLIVVIAYVFFPKLPTGELHITLIDVGQGDAIHIETPKGKHILIDGGGIPGSNYDIGKHVVLPYLNAIGVRHLDIVFLSHADYDHIQGLFAVLVEHSVGSLIYGYDDPRPIFQELKQLAERSGVELYQVTEGDKIIVDDIVFEILYPKINKSVLSSPNETSMVKLLTYYDVKVLFTGDIEAETEMLLYDTLYDLQVDILKVAHHGSRTSSTELFLQQVSPEYAAISVGKYNRFGHPNQQVLDNLHNIGAEIYRTDEQGAIHFQVSQNDVIVNTMLE</sequence>
<feature type="domain" description="Metallo-beta-lactamase" evidence="7">
    <location>
        <begin position="551"/>
        <end position="752"/>
    </location>
</feature>
<keyword evidence="5 6" id="KW-0472">Membrane</keyword>
<dbReference type="SUPFAM" id="SSF56281">
    <property type="entry name" value="Metallo-hydrolase/oxidoreductase"/>
    <property type="match status" value="1"/>
</dbReference>
<dbReference type="InterPro" id="IPR001279">
    <property type="entry name" value="Metallo-B-lactamas"/>
</dbReference>
<dbReference type="STRING" id="766136.BHF68_08790"/>
<evidence type="ECO:0000256" key="5">
    <source>
        <dbReference type="ARBA" id="ARBA00023136"/>
    </source>
</evidence>
<dbReference type="EMBL" id="MIJE01000032">
    <property type="protein sequence ID" value="OEF96249.1"/>
    <property type="molecule type" value="Genomic_DNA"/>
</dbReference>
<evidence type="ECO:0000256" key="1">
    <source>
        <dbReference type="ARBA" id="ARBA00004651"/>
    </source>
</evidence>
<evidence type="ECO:0000313" key="9">
    <source>
        <dbReference type="Proteomes" id="UP000094296"/>
    </source>
</evidence>
<dbReference type="NCBIfam" id="TIGR00361">
    <property type="entry name" value="ComEC_Rec2"/>
    <property type="match status" value="1"/>
</dbReference>
<dbReference type="OrthoDB" id="9761531at2"/>
<feature type="transmembrane region" description="Helical" evidence="6">
    <location>
        <begin position="262"/>
        <end position="283"/>
    </location>
</feature>
<evidence type="ECO:0000256" key="4">
    <source>
        <dbReference type="ARBA" id="ARBA00022989"/>
    </source>
</evidence>
<evidence type="ECO:0000256" key="2">
    <source>
        <dbReference type="ARBA" id="ARBA00022475"/>
    </source>
</evidence>
<dbReference type="InterPro" id="IPR035681">
    <property type="entry name" value="ComA-like_MBL"/>
</dbReference>
<comment type="caution">
    <text evidence="8">The sequence shown here is derived from an EMBL/GenBank/DDBJ whole genome shotgun (WGS) entry which is preliminary data.</text>
</comment>
<name>A0A1E5G0L6_9FIRM</name>
<feature type="transmembrane region" description="Helical" evidence="6">
    <location>
        <begin position="61"/>
        <end position="84"/>
    </location>
</feature>
<feature type="transmembrane region" description="Helical" evidence="6">
    <location>
        <begin position="395"/>
        <end position="415"/>
    </location>
</feature>
<keyword evidence="3 6" id="KW-0812">Transmembrane</keyword>
<feature type="transmembrane region" description="Helical" evidence="6">
    <location>
        <begin position="6"/>
        <end position="24"/>
    </location>
</feature>
<dbReference type="GO" id="GO:0005886">
    <property type="term" value="C:plasma membrane"/>
    <property type="evidence" value="ECO:0007669"/>
    <property type="project" value="UniProtKB-SubCell"/>
</dbReference>
<feature type="transmembrane region" description="Helical" evidence="6">
    <location>
        <begin position="491"/>
        <end position="510"/>
    </location>
</feature>
<feature type="transmembrane region" description="Helical" evidence="6">
    <location>
        <begin position="36"/>
        <end position="55"/>
    </location>
</feature>
<comment type="subcellular location">
    <subcellularLocation>
        <location evidence="1">Cell membrane</location>
        <topology evidence="1">Multi-pass membrane protein</topology>
    </subcellularLocation>
</comment>
<keyword evidence="4 6" id="KW-1133">Transmembrane helix</keyword>
<evidence type="ECO:0000256" key="6">
    <source>
        <dbReference type="SAM" id="Phobius"/>
    </source>
</evidence>
<feature type="transmembrane region" description="Helical" evidence="6">
    <location>
        <begin position="289"/>
        <end position="309"/>
    </location>
</feature>
<dbReference type="InterPro" id="IPR004797">
    <property type="entry name" value="Competence_ComEC/Rec2"/>
</dbReference>
<feature type="transmembrane region" description="Helical" evidence="6">
    <location>
        <begin position="364"/>
        <end position="383"/>
    </location>
</feature>
<evidence type="ECO:0000259" key="7">
    <source>
        <dbReference type="SMART" id="SM00849"/>
    </source>
</evidence>
<organism evidence="8 9">
    <name type="scientific">Desulfuribacillus alkaliarsenatis</name>
    <dbReference type="NCBI Taxonomy" id="766136"/>
    <lineage>
        <taxon>Bacteria</taxon>
        <taxon>Bacillati</taxon>
        <taxon>Bacillota</taxon>
        <taxon>Desulfuribacillia</taxon>
        <taxon>Desulfuribacillales</taxon>
        <taxon>Desulfuribacillaceae</taxon>
        <taxon>Desulfuribacillus</taxon>
    </lineage>
</organism>
<reference evidence="8 9" key="1">
    <citation type="submission" date="2016-09" db="EMBL/GenBank/DDBJ databases">
        <title>Draft genome sequence for the type strain of Desulfuribacillus alkaliarsenatis AHT28, an obligately anaerobic, sulfidogenic bacterium isolated from Russian soda lake sediments.</title>
        <authorList>
            <person name="Abin C.A."/>
            <person name="Hollibaugh J.T."/>
        </authorList>
    </citation>
    <scope>NUCLEOTIDE SEQUENCE [LARGE SCALE GENOMIC DNA]</scope>
    <source>
        <strain evidence="8 9">AHT28</strain>
    </source>
</reference>
<dbReference type="Pfam" id="PF03772">
    <property type="entry name" value="Competence"/>
    <property type="match status" value="1"/>
</dbReference>
<evidence type="ECO:0000256" key="3">
    <source>
        <dbReference type="ARBA" id="ARBA00022692"/>
    </source>
</evidence>
<dbReference type="Gene3D" id="3.60.15.10">
    <property type="entry name" value="Ribonuclease Z/Hydroxyacylglutathione hydrolase-like"/>
    <property type="match status" value="1"/>
</dbReference>
<keyword evidence="2" id="KW-1003">Cell membrane</keyword>
<dbReference type="RefSeq" id="WP_069643755.1">
    <property type="nucleotide sequence ID" value="NZ_MIJE01000032.1"/>
</dbReference>
<gene>
    <name evidence="8" type="ORF">BHF68_08790</name>
</gene>
<dbReference type="PANTHER" id="PTHR30619:SF1">
    <property type="entry name" value="RECOMBINATION PROTEIN 2"/>
    <property type="match status" value="1"/>
</dbReference>
<dbReference type="NCBIfam" id="TIGR00360">
    <property type="entry name" value="ComEC_N-term"/>
    <property type="match status" value="1"/>
</dbReference>
<dbReference type="SMART" id="SM00849">
    <property type="entry name" value="Lactamase_B"/>
    <property type="match status" value="1"/>
</dbReference>
<dbReference type="InterPro" id="IPR004477">
    <property type="entry name" value="ComEC_N"/>
</dbReference>
<feature type="transmembrane region" description="Helical" evidence="6">
    <location>
        <begin position="517"/>
        <end position="534"/>
    </location>
</feature>
<feature type="transmembrane region" description="Helical" evidence="6">
    <location>
        <begin position="427"/>
        <end position="450"/>
    </location>
</feature>
<dbReference type="InterPro" id="IPR023298">
    <property type="entry name" value="ATPase_P-typ_TM_dom_sf"/>
</dbReference>